<dbReference type="Pfam" id="PF01612">
    <property type="entry name" value="DNA_pol_A_exo1"/>
    <property type="match status" value="1"/>
</dbReference>
<name>A7NJD5_ROSCS</name>
<dbReference type="InterPro" id="IPR043502">
    <property type="entry name" value="DNA/RNA_pol_sf"/>
</dbReference>
<evidence type="ECO:0000256" key="2">
    <source>
        <dbReference type="ARBA" id="ARBA00012417"/>
    </source>
</evidence>
<evidence type="ECO:0000256" key="4">
    <source>
        <dbReference type="ARBA" id="ARBA00022679"/>
    </source>
</evidence>
<dbReference type="InterPro" id="IPR020045">
    <property type="entry name" value="DNA_polI_H3TH"/>
</dbReference>
<dbReference type="STRING" id="383372.Rcas_1512"/>
<protein>
    <recommendedName>
        <fullName evidence="3 15">DNA polymerase I</fullName>
        <ecNumber evidence="2 15">2.7.7.7</ecNumber>
    </recommendedName>
</protein>
<organism evidence="20 21">
    <name type="scientific">Roseiflexus castenholzii (strain DSM 13941 / HLO8)</name>
    <dbReference type="NCBI Taxonomy" id="383372"/>
    <lineage>
        <taxon>Bacteria</taxon>
        <taxon>Bacillati</taxon>
        <taxon>Chloroflexota</taxon>
        <taxon>Chloroflexia</taxon>
        <taxon>Chloroflexales</taxon>
        <taxon>Roseiflexineae</taxon>
        <taxon>Roseiflexaceae</taxon>
        <taxon>Roseiflexus</taxon>
    </lineage>
</organism>
<keyword evidence="4 16" id="KW-0808">Transferase</keyword>
<dbReference type="InterPro" id="IPR002562">
    <property type="entry name" value="3'-5'_exonuclease_dom"/>
</dbReference>
<dbReference type="GO" id="GO:0008409">
    <property type="term" value="F:5'-3' exonuclease activity"/>
    <property type="evidence" value="ECO:0007669"/>
    <property type="project" value="UniProtKB-UniRule"/>
</dbReference>
<dbReference type="FunFam" id="1.20.1060.10:FF:000001">
    <property type="entry name" value="DNA polymerase I"/>
    <property type="match status" value="1"/>
</dbReference>
<dbReference type="EMBL" id="CP000804">
    <property type="protein sequence ID" value="ABU57605.1"/>
    <property type="molecule type" value="Genomic_DNA"/>
</dbReference>
<dbReference type="SMART" id="SM00474">
    <property type="entry name" value="35EXOc"/>
    <property type="match status" value="1"/>
</dbReference>
<keyword evidence="11 16" id="KW-0239">DNA-directed DNA polymerase</keyword>
<dbReference type="InterPro" id="IPR036279">
    <property type="entry name" value="5-3_exonuclease_C_sf"/>
</dbReference>
<proteinExistence type="inferred from homology"/>
<dbReference type="Gene3D" id="3.40.50.1010">
    <property type="entry name" value="5'-nuclease"/>
    <property type="match status" value="1"/>
</dbReference>
<dbReference type="Gene3D" id="3.30.420.10">
    <property type="entry name" value="Ribonuclease H-like superfamily/Ribonuclease H"/>
    <property type="match status" value="1"/>
</dbReference>
<evidence type="ECO:0000259" key="17">
    <source>
        <dbReference type="SMART" id="SM00474"/>
    </source>
</evidence>
<feature type="domain" description="5'-3' exonuclease" evidence="18">
    <location>
        <begin position="4"/>
        <end position="269"/>
    </location>
</feature>
<dbReference type="PROSITE" id="PS00447">
    <property type="entry name" value="DNA_POLYMERASE_A"/>
    <property type="match status" value="1"/>
</dbReference>
<evidence type="ECO:0000256" key="7">
    <source>
        <dbReference type="ARBA" id="ARBA00022722"/>
    </source>
</evidence>
<keyword evidence="12 16" id="KW-0238">DNA-binding</keyword>
<dbReference type="Proteomes" id="UP000000263">
    <property type="component" value="Chromosome"/>
</dbReference>
<dbReference type="FunFam" id="1.10.150.20:FF:000003">
    <property type="entry name" value="DNA polymerase I"/>
    <property type="match status" value="1"/>
</dbReference>
<dbReference type="Gene3D" id="1.10.150.20">
    <property type="entry name" value="5' to 3' exonuclease, C-terminal subdomain"/>
    <property type="match status" value="2"/>
</dbReference>
<dbReference type="OrthoDB" id="9806424at2"/>
<dbReference type="CDD" id="cd06139">
    <property type="entry name" value="DNA_polA_I_Ecoli_like_exo"/>
    <property type="match status" value="1"/>
</dbReference>
<dbReference type="SUPFAM" id="SSF88723">
    <property type="entry name" value="PIN domain-like"/>
    <property type="match status" value="1"/>
</dbReference>
<keyword evidence="8 16" id="KW-0227">DNA damage</keyword>
<evidence type="ECO:0000256" key="5">
    <source>
        <dbReference type="ARBA" id="ARBA00022695"/>
    </source>
</evidence>
<keyword evidence="5 16" id="KW-0548">Nucleotidyltransferase</keyword>
<dbReference type="EC" id="2.7.7.7" evidence="2 15"/>
<dbReference type="InterPro" id="IPR036397">
    <property type="entry name" value="RNaseH_sf"/>
</dbReference>
<dbReference type="GO" id="GO:0008408">
    <property type="term" value="F:3'-5' exonuclease activity"/>
    <property type="evidence" value="ECO:0007669"/>
    <property type="project" value="UniProtKB-UniRule"/>
</dbReference>
<keyword evidence="7" id="KW-0540">Nuclease</keyword>
<gene>
    <name evidence="16" type="primary">polA</name>
    <name evidence="20" type="ordered locus">Rcas_1512</name>
</gene>
<feature type="domain" description="3'-5' exonuclease" evidence="17">
    <location>
        <begin position="366"/>
        <end position="550"/>
    </location>
</feature>
<dbReference type="RefSeq" id="WP_012120033.1">
    <property type="nucleotide sequence ID" value="NC_009767.1"/>
</dbReference>
<dbReference type="CDD" id="cd09859">
    <property type="entry name" value="PIN_53EXO"/>
    <property type="match status" value="1"/>
</dbReference>
<dbReference type="CDD" id="cd08637">
    <property type="entry name" value="DNA_pol_A_pol_I_C"/>
    <property type="match status" value="1"/>
</dbReference>
<dbReference type="InterPro" id="IPR019760">
    <property type="entry name" value="DNA-dir_DNA_pol_A_CS"/>
</dbReference>
<dbReference type="SUPFAM" id="SSF47807">
    <property type="entry name" value="5' to 3' exonuclease, C-terminal subdomain"/>
    <property type="match status" value="1"/>
</dbReference>
<dbReference type="InterPro" id="IPR002421">
    <property type="entry name" value="5-3_exonuclease"/>
</dbReference>
<dbReference type="Pfam" id="PF02739">
    <property type="entry name" value="5_3_exonuc_N"/>
    <property type="match status" value="1"/>
</dbReference>
<dbReference type="GO" id="GO:0006261">
    <property type="term" value="P:DNA-templated DNA replication"/>
    <property type="evidence" value="ECO:0007669"/>
    <property type="project" value="UniProtKB-UniRule"/>
</dbReference>
<dbReference type="AlphaFoldDB" id="A7NJD5"/>
<dbReference type="GO" id="GO:0006302">
    <property type="term" value="P:double-strand break repair"/>
    <property type="evidence" value="ECO:0007669"/>
    <property type="project" value="TreeGrafter"/>
</dbReference>
<dbReference type="NCBIfam" id="TIGR00593">
    <property type="entry name" value="pola"/>
    <property type="match status" value="1"/>
</dbReference>
<evidence type="ECO:0000256" key="1">
    <source>
        <dbReference type="ARBA" id="ARBA00007705"/>
    </source>
</evidence>
<dbReference type="SUPFAM" id="SSF53098">
    <property type="entry name" value="Ribonuclease H-like"/>
    <property type="match status" value="1"/>
</dbReference>
<dbReference type="Pfam" id="PF01367">
    <property type="entry name" value="5_3_exonuc"/>
    <property type="match status" value="1"/>
</dbReference>
<evidence type="ECO:0000313" key="20">
    <source>
        <dbReference type="EMBL" id="ABU57605.1"/>
    </source>
</evidence>
<sequence>MAHNRPLLLLIDGHALAYRAFHALAEAGLRSSTGEPTYAVYGFTSAMLNAIEEYQPEYAAVAFDVGKTFRDDLYAEYKANRAETPAEFEQQLERIKQVLAAFDIPIYTAEGYEADDVIGTLARQATERGVDVLILTGDTDTLQLVDDHVTVLLNNPYLRGPKNTTRYGVAEVTERYKGLRPHQLADLRGLKGDPSDNIPGVKGIGEAGAIALLNQFGTIENLYDHLDEAPKRYQKHLEGQRDIALFSKKLATIVCDAPVTLNLADATLADYDRSRVIAVFQELEFGASLVKRLPPSGSTTVAQPLPSIPQADASAPLQADMFAPEAPAVRESSAEPQQLTLFGDPEVVPPPVAHVEAPLRAAPGEYRAACTDADLEAVVAELATAPLVAFDTETRGMNPLRDDLVGLSLATVPGRAWYIPVGHTTGEMQLPRDRVIAALRSFFADPARPKVAHNAKFDIEVLERAGMPVAGLSFDTMLAAGLLDKRRNLKDLAFYELELAEPLDAIGDLIGKGKNQVTFAEVPIARATRYAAADADMTLRLQPALEAKLRAAGSLADMFYRLEMPLVPVLVRMEQSGILLDVPYMRALGERMGRELAQIEQQIFAIAGKPFNINSGDQLSEVLFGPKINLPTTGLERTRTGRYSLTAQALEELQASDTTGIIELILRHRRLSKLKSTYVDELPALVNPETGRVHTDYNQLGAATGRLSSNSPNLQNIPTRTEEGREVRRGFIAAPGHVLIAADYSQIELRVLAHITGDPNLIQTFIEGRDIHAATAARLFGVGFNAVDKNQRRIAKTVVFGVIYGISPFGLAQRLGISREQARNLIDSLFNQFPRIRDYIDRTLETGRNEGYVQSLFGRRRPMFDLRTSGPRRQAAEREAINHPIQSTAADIMKLAMIAVDAELRRRRLRTRMLLQVHDELIFEAPEAEVDEVVALVRERMEGVLSDMHPPFAVPLRVEIEKGSNWEELTPV</sequence>
<dbReference type="Gene3D" id="3.30.70.370">
    <property type="match status" value="1"/>
</dbReference>
<dbReference type="SMART" id="SM00475">
    <property type="entry name" value="53EXOc"/>
    <property type="match status" value="1"/>
</dbReference>
<dbReference type="SMART" id="SM00482">
    <property type="entry name" value="POLAc"/>
    <property type="match status" value="1"/>
</dbReference>
<keyword evidence="10 16" id="KW-0269">Exonuclease</keyword>
<dbReference type="eggNOG" id="COG0749">
    <property type="taxonomic scope" value="Bacteria"/>
</dbReference>
<keyword evidence="21" id="KW-1185">Reference proteome</keyword>
<feature type="domain" description="DNA-directed DNA polymerase family A palm" evidence="19">
    <location>
        <begin position="724"/>
        <end position="929"/>
    </location>
</feature>
<dbReference type="FunFam" id="1.10.150.20:FF:000002">
    <property type="entry name" value="DNA polymerase I"/>
    <property type="match status" value="1"/>
</dbReference>
<dbReference type="Gene3D" id="1.20.1060.10">
    <property type="entry name" value="Taq DNA Polymerase, Chain T, domain 4"/>
    <property type="match status" value="1"/>
</dbReference>
<dbReference type="SMART" id="SM00279">
    <property type="entry name" value="HhH2"/>
    <property type="match status" value="1"/>
</dbReference>
<dbReference type="NCBIfam" id="NF004397">
    <property type="entry name" value="PRK05755.1"/>
    <property type="match status" value="1"/>
</dbReference>
<comment type="similarity">
    <text evidence="1 16">Belongs to the DNA polymerase type-A family.</text>
</comment>
<dbReference type="PANTHER" id="PTHR10133:SF27">
    <property type="entry name" value="DNA POLYMERASE NU"/>
    <property type="match status" value="1"/>
</dbReference>
<evidence type="ECO:0000256" key="15">
    <source>
        <dbReference type="NCBIfam" id="TIGR00593"/>
    </source>
</evidence>
<dbReference type="Pfam" id="PF00476">
    <property type="entry name" value="DNA_pol_A"/>
    <property type="match status" value="1"/>
</dbReference>
<dbReference type="SUPFAM" id="SSF56672">
    <property type="entry name" value="DNA/RNA polymerases"/>
    <property type="match status" value="1"/>
</dbReference>
<keyword evidence="9 16" id="KW-0378">Hydrolase</keyword>
<dbReference type="GO" id="GO:0003677">
    <property type="term" value="F:DNA binding"/>
    <property type="evidence" value="ECO:0007669"/>
    <property type="project" value="UniProtKB-UniRule"/>
</dbReference>
<evidence type="ECO:0000256" key="12">
    <source>
        <dbReference type="ARBA" id="ARBA00023125"/>
    </source>
</evidence>
<dbReference type="GO" id="GO:0003887">
    <property type="term" value="F:DNA-directed DNA polymerase activity"/>
    <property type="evidence" value="ECO:0007669"/>
    <property type="project" value="UniProtKB-UniRule"/>
</dbReference>
<evidence type="ECO:0000313" key="21">
    <source>
        <dbReference type="Proteomes" id="UP000000263"/>
    </source>
</evidence>
<dbReference type="HOGENOM" id="CLU_004675_0_0_0"/>
<dbReference type="InterPro" id="IPR002298">
    <property type="entry name" value="DNA_polymerase_A"/>
</dbReference>
<evidence type="ECO:0000256" key="6">
    <source>
        <dbReference type="ARBA" id="ARBA00022705"/>
    </source>
</evidence>
<keyword evidence="13 16" id="KW-0234">DNA repair</keyword>
<evidence type="ECO:0000256" key="10">
    <source>
        <dbReference type="ARBA" id="ARBA00022839"/>
    </source>
</evidence>
<dbReference type="PANTHER" id="PTHR10133">
    <property type="entry name" value="DNA POLYMERASE I"/>
    <property type="match status" value="1"/>
</dbReference>
<dbReference type="KEGG" id="rca:Rcas_1512"/>
<keyword evidence="6 16" id="KW-0235">DNA replication</keyword>
<evidence type="ECO:0000259" key="19">
    <source>
        <dbReference type="SMART" id="SM00482"/>
    </source>
</evidence>
<dbReference type="PRINTS" id="PR00868">
    <property type="entry name" value="DNAPOLI"/>
</dbReference>
<evidence type="ECO:0000256" key="9">
    <source>
        <dbReference type="ARBA" id="ARBA00022801"/>
    </source>
</evidence>
<evidence type="ECO:0000256" key="8">
    <source>
        <dbReference type="ARBA" id="ARBA00022763"/>
    </source>
</evidence>
<reference evidence="20 21" key="1">
    <citation type="submission" date="2007-08" db="EMBL/GenBank/DDBJ databases">
        <title>Complete sequence of Roseiflexus castenholzii DSM 13941.</title>
        <authorList>
            <consortium name="US DOE Joint Genome Institute"/>
            <person name="Copeland A."/>
            <person name="Lucas S."/>
            <person name="Lapidus A."/>
            <person name="Barry K."/>
            <person name="Glavina del Rio T."/>
            <person name="Dalin E."/>
            <person name="Tice H."/>
            <person name="Pitluck S."/>
            <person name="Thompson L.S."/>
            <person name="Brettin T."/>
            <person name="Bruce D."/>
            <person name="Detter J.C."/>
            <person name="Han C."/>
            <person name="Tapia R."/>
            <person name="Schmutz J."/>
            <person name="Larimer F."/>
            <person name="Land M."/>
            <person name="Hauser L."/>
            <person name="Kyrpides N."/>
            <person name="Mikhailova N."/>
            <person name="Bryant D.A."/>
            <person name="Hanada S."/>
            <person name="Tsukatani Y."/>
            <person name="Richardson P."/>
        </authorList>
    </citation>
    <scope>NUCLEOTIDE SEQUENCE [LARGE SCALE GENOMIC DNA]</scope>
    <source>
        <strain evidence="21">DSM 13941 / HLO8</strain>
    </source>
</reference>
<dbReference type="InterPro" id="IPR008918">
    <property type="entry name" value="HhH2"/>
</dbReference>
<dbReference type="InterPro" id="IPR018320">
    <property type="entry name" value="DNA_polymerase_1"/>
</dbReference>
<dbReference type="CDD" id="cd09898">
    <property type="entry name" value="H3TH_53EXO"/>
    <property type="match status" value="1"/>
</dbReference>
<dbReference type="InterPro" id="IPR020046">
    <property type="entry name" value="5-3_exonucl_a-hlix_arch_N"/>
</dbReference>
<dbReference type="InterPro" id="IPR012337">
    <property type="entry name" value="RNaseH-like_sf"/>
</dbReference>
<comment type="function">
    <text evidence="16">In addition to polymerase activity, this DNA polymerase exhibits 3'-5' and 5'-3' exonuclease activity.</text>
</comment>
<dbReference type="FunFam" id="3.40.50.1010:FF:000001">
    <property type="entry name" value="DNA polymerase I"/>
    <property type="match status" value="1"/>
</dbReference>
<evidence type="ECO:0000259" key="18">
    <source>
        <dbReference type="SMART" id="SM00475"/>
    </source>
</evidence>
<evidence type="ECO:0000256" key="14">
    <source>
        <dbReference type="ARBA" id="ARBA00049244"/>
    </source>
</evidence>
<comment type="catalytic activity">
    <reaction evidence="14 16">
        <text>DNA(n) + a 2'-deoxyribonucleoside 5'-triphosphate = DNA(n+1) + diphosphate</text>
        <dbReference type="Rhea" id="RHEA:22508"/>
        <dbReference type="Rhea" id="RHEA-COMP:17339"/>
        <dbReference type="Rhea" id="RHEA-COMP:17340"/>
        <dbReference type="ChEBI" id="CHEBI:33019"/>
        <dbReference type="ChEBI" id="CHEBI:61560"/>
        <dbReference type="ChEBI" id="CHEBI:173112"/>
        <dbReference type="EC" id="2.7.7.7"/>
    </reaction>
</comment>
<evidence type="ECO:0000256" key="3">
    <source>
        <dbReference type="ARBA" id="ARBA00020311"/>
    </source>
</evidence>
<dbReference type="InterPro" id="IPR029060">
    <property type="entry name" value="PIN-like_dom_sf"/>
</dbReference>
<accession>A7NJD5</accession>
<evidence type="ECO:0000256" key="16">
    <source>
        <dbReference type="RuleBase" id="RU004460"/>
    </source>
</evidence>
<evidence type="ECO:0000256" key="13">
    <source>
        <dbReference type="ARBA" id="ARBA00023204"/>
    </source>
</evidence>
<dbReference type="InterPro" id="IPR001098">
    <property type="entry name" value="DNA-dir_DNA_pol_A_palm_dom"/>
</dbReference>
<dbReference type="eggNOG" id="COG0258">
    <property type="taxonomic scope" value="Bacteria"/>
</dbReference>
<evidence type="ECO:0000256" key="11">
    <source>
        <dbReference type="ARBA" id="ARBA00022932"/>
    </source>
</evidence>